<dbReference type="InterPro" id="IPR032675">
    <property type="entry name" value="LRR_dom_sf"/>
</dbReference>
<feature type="compositionally biased region" description="Low complexity" evidence="1">
    <location>
        <begin position="406"/>
        <end position="420"/>
    </location>
</feature>
<organism evidence="2 3">
    <name type="scientific">Coprinopsis cinerea (strain Okayama-7 / 130 / ATCC MYA-4618 / FGSC 9003)</name>
    <name type="common">Inky cap fungus</name>
    <name type="synonym">Hormographiella aspergillata</name>
    <dbReference type="NCBI Taxonomy" id="240176"/>
    <lineage>
        <taxon>Eukaryota</taxon>
        <taxon>Fungi</taxon>
        <taxon>Dikarya</taxon>
        <taxon>Basidiomycota</taxon>
        <taxon>Agaricomycotina</taxon>
        <taxon>Agaricomycetes</taxon>
        <taxon>Agaricomycetidae</taxon>
        <taxon>Agaricales</taxon>
        <taxon>Agaricineae</taxon>
        <taxon>Psathyrellaceae</taxon>
        <taxon>Coprinopsis</taxon>
    </lineage>
</organism>
<reference evidence="2 3" key="1">
    <citation type="journal article" date="2010" name="Proc. Natl. Acad. Sci. U.S.A.">
        <title>Insights into evolution of multicellular fungi from the assembled chromosomes of the mushroom Coprinopsis cinerea (Coprinus cinereus).</title>
        <authorList>
            <person name="Stajich J.E."/>
            <person name="Wilke S.K."/>
            <person name="Ahren D."/>
            <person name="Au C.H."/>
            <person name="Birren B.W."/>
            <person name="Borodovsky M."/>
            <person name="Burns C."/>
            <person name="Canback B."/>
            <person name="Casselton L.A."/>
            <person name="Cheng C.K."/>
            <person name="Deng J."/>
            <person name="Dietrich F.S."/>
            <person name="Fargo D.C."/>
            <person name="Farman M.L."/>
            <person name="Gathman A.C."/>
            <person name="Goldberg J."/>
            <person name="Guigo R."/>
            <person name="Hoegger P.J."/>
            <person name="Hooker J.B."/>
            <person name="Huggins A."/>
            <person name="James T.Y."/>
            <person name="Kamada T."/>
            <person name="Kilaru S."/>
            <person name="Kodira C."/>
            <person name="Kues U."/>
            <person name="Kupfer D."/>
            <person name="Kwan H.S."/>
            <person name="Lomsadze A."/>
            <person name="Li W."/>
            <person name="Lilly W.W."/>
            <person name="Ma L.J."/>
            <person name="Mackey A.J."/>
            <person name="Manning G."/>
            <person name="Martin F."/>
            <person name="Muraguchi H."/>
            <person name="Natvig D.O."/>
            <person name="Palmerini H."/>
            <person name="Ramesh M.A."/>
            <person name="Rehmeyer C.J."/>
            <person name="Roe B.A."/>
            <person name="Shenoy N."/>
            <person name="Stanke M."/>
            <person name="Ter-Hovhannisyan V."/>
            <person name="Tunlid A."/>
            <person name="Velagapudi R."/>
            <person name="Vision T.J."/>
            <person name="Zeng Q."/>
            <person name="Zolan M.E."/>
            <person name="Pukkila P.J."/>
        </authorList>
    </citation>
    <scope>NUCLEOTIDE SEQUENCE [LARGE SCALE GENOMIC DNA]</scope>
    <source>
        <strain evidence="3">Okayama-7 / 130 / ATCC MYA-4618 / FGSC 9003</strain>
    </source>
</reference>
<keyword evidence="3" id="KW-1185">Reference proteome</keyword>
<dbReference type="VEuPathDB" id="FungiDB:CC1G_08215"/>
<dbReference type="OrthoDB" id="3251489at2759"/>
<comment type="caution">
    <text evidence="2">The sequence shown here is derived from an EMBL/GenBank/DDBJ whole genome shotgun (WGS) entry which is preliminary data.</text>
</comment>
<dbReference type="PANTHER" id="PTHR38926">
    <property type="entry name" value="F-BOX DOMAIN CONTAINING PROTEIN, EXPRESSED"/>
    <property type="match status" value="1"/>
</dbReference>
<dbReference type="Gene3D" id="3.80.10.10">
    <property type="entry name" value="Ribonuclease Inhibitor"/>
    <property type="match status" value="1"/>
</dbReference>
<proteinExistence type="predicted"/>
<evidence type="ECO:0000313" key="3">
    <source>
        <dbReference type="Proteomes" id="UP000001861"/>
    </source>
</evidence>
<dbReference type="eggNOG" id="ENOG502RC8Z">
    <property type="taxonomic scope" value="Eukaryota"/>
</dbReference>
<dbReference type="InterPro" id="IPR036047">
    <property type="entry name" value="F-box-like_dom_sf"/>
</dbReference>
<dbReference type="GeneID" id="6015960"/>
<feature type="region of interest" description="Disordered" evidence="1">
    <location>
        <begin position="397"/>
        <end position="430"/>
    </location>
</feature>
<dbReference type="EMBL" id="AACS02000005">
    <property type="protein sequence ID" value="EAU82464.1"/>
    <property type="molecule type" value="Genomic_DNA"/>
</dbReference>
<dbReference type="SUPFAM" id="SSF52047">
    <property type="entry name" value="RNI-like"/>
    <property type="match status" value="1"/>
</dbReference>
<dbReference type="Proteomes" id="UP000001861">
    <property type="component" value="Unassembled WGS sequence"/>
</dbReference>
<dbReference type="SUPFAM" id="SSF81383">
    <property type="entry name" value="F-box domain"/>
    <property type="match status" value="1"/>
</dbReference>
<dbReference type="PANTHER" id="PTHR38926:SF72">
    <property type="entry name" value="IM:7136021-RELATED"/>
    <property type="match status" value="1"/>
</dbReference>
<dbReference type="KEGG" id="cci:CC1G_08215"/>
<sequence length="511" mass="56304">MPTTPTTSFETVTPARKHVLRTWSTTTLMTLCDRPPSLFDTLPIELHAEIFAYCLPAFPQIGNGESPMHIAQVCRAWRALAHSTPRLWSSFEIEVEDSSSDDLAVADSPHSLRALSTVKVWLERSKNQPLSVRLIHIPTGRIPNQLSAQILAMFVLQARRWRHIEIIVPSTSLAAVQHILPDDFPILKSLTLHMKGVWNSPTFDIQALKVPWSQLTELDLRLDHKHLLDLDELADLLCNATSMTACRVNANCRLMPLESTQRERLVLPSLKSLHLILQGDGNGLASAQQLPTSHLPPESSLTSFLGLFAACSLTRLGLNWLVDGERTEQWSSVQAAFMASVKDLSPSLRSLEITYLPLGEGGLIQTLTQLPQLEALDLRFSLADQVHDPISDRMLQAMTLPGSGPQTQGVGSGSKSSTVSPRASAPPEPVTLLPNLRRLHLQCTGARCTQAVLLNFIKSRGSASASSKSKHAALGRFRFYSMQQVIDGARQRTGEWLKSGMDLDIDSVVLL</sequence>
<dbReference type="STRING" id="240176.A8P7F4"/>
<protein>
    <submittedName>
        <fullName evidence="2">Uncharacterized protein</fullName>
    </submittedName>
</protein>
<dbReference type="InParanoid" id="A8P7F4"/>
<evidence type="ECO:0000256" key="1">
    <source>
        <dbReference type="SAM" id="MobiDB-lite"/>
    </source>
</evidence>
<gene>
    <name evidence="2" type="ORF">CC1G_08215</name>
</gene>
<evidence type="ECO:0000313" key="2">
    <source>
        <dbReference type="EMBL" id="EAU82464.1"/>
    </source>
</evidence>
<dbReference type="RefSeq" id="XP_001839348.1">
    <property type="nucleotide sequence ID" value="XM_001839296.1"/>
</dbReference>
<accession>A8P7F4</accession>
<dbReference type="OMA" id="ALDIECH"/>
<dbReference type="AlphaFoldDB" id="A8P7F4"/>
<dbReference type="Gene3D" id="1.20.1280.50">
    <property type="match status" value="1"/>
</dbReference>
<name>A8P7F4_COPC7</name>